<dbReference type="KEGG" id="dci:113470700"/>
<dbReference type="Proteomes" id="UP000079169">
    <property type="component" value="Unplaced"/>
</dbReference>
<dbReference type="GeneID" id="113470700"/>
<reference evidence="2" key="1">
    <citation type="submission" date="2025-08" db="UniProtKB">
        <authorList>
            <consortium name="RefSeq"/>
        </authorList>
    </citation>
    <scope>IDENTIFICATION</scope>
</reference>
<organism evidence="1 2">
    <name type="scientific">Diaphorina citri</name>
    <name type="common">Asian citrus psyllid</name>
    <dbReference type="NCBI Taxonomy" id="121845"/>
    <lineage>
        <taxon>Eukaryota</taxon>
        <taxon>Metazoa</taxon>
        <taxon>Ecdysozoa</taxon>
        <taxon>Arthropoda</taxon>
        <taxon>Hexapoda</taxon>
        <taxon>Insecta</taxon>
        <taxon>Pterygota</taxon>
        <taxon>Neoptera</taxon>
        <taxon>Paraneoptera</taxon>
        <taxon>Hemiptera</taxon>
        <taxon>Sternorrhyncha</taxon>
        <taxon>Psylloidea</taxon>
        <taxon>Psyllidae</taxon>
        <taxon>Diaphorininae</taxon>
        <taxon>Diaphorina</taxon>
    </lineage>
</organism>
<accession>A0A3Q0JEM1</accession>
<dbReference type="PaxDb" id="121845-A0A3Q0JEM1"/>
<dbReference type="RefSeq" id="XP_026685135.1">
    <property type="nucleotide sequence ID" value="XM_026829334.1"/>
</dbReference>
<protein>
    <submittedName>
        <fullName evidence="2">Uncharacterized protein LOC113470700 isoform X1</fullName>
    </submittedName>
</protein>
<sequence length="113" mass="13001">MWTNELPAKTLLNVTIFRYLYSENVTPNCIPVIFADRKVRSLVSISRNLLVDSFLFFRDEENGQCTGALSCLLSALFELTTIWESRLRKTSKEPLSTCCLLPWKVPLFKVLLL</sequence>
<evidence type="ECO:0000313" key="1">
    <source>
        <dbReference type="Proteomes" id="UP000079169"/>
    </source>
</evidence>
<name>A0A3Q0JEM1_DIACI</name>
<evidence type="ECO:0000313" key="2">
    <source>
        <dbReference type="RefSeq" id="XP_026685135.1"/>
    </source>
</evidence>
<proteinExistence type="predicted"/>
<keyword evidence="1" id="KW-1185">Reference proteome</keyword>
<dbReference type="AlphaFoldDB" id="A0A3Q0JEM1"/>
<gene>
    <name evidence="2" type="primary">LOC113470700</name>
</gene>